<reference evidence="1 2" key="1">
    <citation type="journal article" date="2016" name="Nat. Commun.">
        <title>Thousands of microbial genomes shed light on interconnected biogeochemical processes in an aquifer system.</title>
        <authorList>
            <person name="Anantharaman K."/>
            <person name="Brown C.T."/>
            <person name="Hug L.A."/>
            <person name="Sharon I."/>
            <person name="Castelle C.J."/>
            <person name="Probst A.J."/>
            <person name="Thomas B.C."/>
            <person name="Singh A."/>
            <person name="Wilkins M.J."/>
            <person name="Karaoz U."/>
            <person name="Brodie E.L."/>
            <person name="Williams K.H."/>
            <person name="Hubbard S.S."/>
            <person name="Banfield J.F."/>
        </authorList>
    </citation>
    <scope>NUCLEOTIDE SEQUENCE [LARGE SCALE GENOMIC DNA]</scope>
</reference>
<dbReference type="STRING" id="1798382.A3D77_01670"/>
<gene>
    <name evidence="1" type="ORF">A3D77_01670</name>
</gene>
<dbReference type="AlphaFoldDB" id="A0A1F5ZTR0"/>
<accession>A0A1F5ZTR0</accession>
<comment type="caution">
    <text evidence="1">The sequence shown here is derived from an EMBL/GenBank/DDBJ whole genome shotgun (WGS) entry which is preliminary data.</text>
</comment>
<dbReference type="EMBL" id="MFJL01000019">
    <property type="protein sequence ID" value="OGG15715.1"/>
    <property type="molecule type" value="Genomic_DNA"/>
</dbReference>
<evidence type="ECO:0000313" key="2">
    <source>
        <dbReference type="Proteomes" id="UP000176923"/>
    </source>
</evidence>
<organism evidence="1 2">
    <name type="scientific">Candidatus Gottesmanbacteria bacterium RIFCSPHIGHO2_02_FULL_39_11</name>
    <dbReference type="NCBI Taxonomy" id="1798382"/>
    <lineage>
        <taxon>Bacteria</taxon>
        <taxon>Candidatus Gottesmaniibacteriota</taxon>
    </lineage>
</organism>
<protein>
    <submittedName>
        <fullName evidence="1">Uncharacterized protein</fullName>
    </submittedName>
</protein>
<name>A0A1F5ZTR0_9BACT</name>
<sequence>MIDLPITLSKLIQERVFPELDSVRKAVDSKNNKEQKLISFWKGLVRDPYGKWSKYYSDNDNKYFRYGKQPYPDLTNEEHVSLIKRSIEQEKYFLLSLTNKGFQNNRTWLIELHKKQAYKGKGGKLLAEKRTSQGEHSAMVKQIIIPLAKKYSDPYTDKDTQVVALSGICFDALPKDCWITNNEVWHYYPDPIYYKQYLQMMQKKLKELVIKLSDDMNIMEILTIIGLYYQYGINMHMFENVNQSLFINQINSLLMLLGLKPVNHGVLDFVAMRFQPANFTEYFIDEVKKCNPQIKS</sequence>
<evidence type="ECO:0000313" key="1">
    <source>
        <dbReference type="EMBL" id="OGG15715.1"/>
    </source>
</evidence>
<proteinExistence type="predicted"/>
<dbReference type="Proteomes" id="UP000176923">
    <property type="component" value="Unassembled WGS sequence"/>
</dbReference>